<keyword evidence="8 12" id="KW-0131">Cell cycle</keyword>
<dbReference type="InterPro" id="IPR036968">
    <property type="entry name" value="Enolpyruvate_Tfrase_sf"/>
</dbReference>
<evidence type="ECO:0000259" key="13">
    <source>
        <dbReference type="Pfam" id="PF00275"/>
    </source>
</evidence>
<comment type="function">
    <text evidence="12">Cell wall formation. Adds enolpyruvyl to UDP-N-acetylglucosamine.</text>
</comment>
<keyword evidence="9 12" id="KW-0961">Cell wall biogenesis/degradation</keyword>
<dbReference type="GO" id="GO:0008360">
    <property type="term" value="P:regulation of cell shape"/>
    <property type="evidence" value="ECO:0007669"/>
    <property type="project" value="UniProtKB-KW"/>
</dbReference>
<comment type="subcellular location">
    <subcellularLocation>
        <location evidence="1 12">Cytoplasm</location>
    </subcellularLocation>
</comment>
<evidence type="ECO:0000313" key="15">
    <source>
        <dbReference type="Proteomes" id="UP000245793"/>
    </source>
</evidence>
<dbReference type="SUPFAM" id="SSF55205">
    <property type="entry name" value="EPT/RTPC-like"/>
    <property type="match status" value="1"/>
</dbReference>
<feature type="binding site" evidence="12">
    <location>
        <position position="93"/>
    </location>
    <ligand>
        <name>UDP-N-acetyl-alpha-D-glucosamine</name>
        <dbReference type="ChEBI" id="CHEBI:57705"/>
    </ligand>
</feature>
<dbReference type="GO" id="GO:0005737">
    <property type="term" value="C:cytoplasm"/>
    <property type="evidence" value="ECO:0007669"/>
    <property type="project" value="UniProtKB-SubCell"/>
</dbReference>
<name>A0A2U1E746_9FIRM</name>
<evidence type="ECO:0000313" key="14">
    <source>
        <dbReference type="EMBL" id="PVY95766.1"/>
    </source>
</evidence>
<evidence type="ECO:0000256" key="7">
    <source>
        <dbReference type="ARBA" id="ARBA00022984"/>
    </source>
</evidence>
<keyword evidence="5 12" id="KW-0808">Transferase</keyword>
<dbReference type="NCBIfam" id="NF006873">
    <property type="entry name" value="PRK09369.1"/>
    <property type="match status" value="1"/>
</dbReference>
<comment type="catalytic activity">
    <reaction evidence="11 12">
        <text>phosphoenolpyruvate + UDP-N-acetyl-alpha-D-glucosamine = UDP-N-acetyl-3-O-(1-carboxyvinyl)-alpha-D-glucosamine + phosphate</text>
        <dbReference type="Rhea" id="RHEA:18681"/>
        <dbReference type="ChEBI" id="CHEBI:43474"/>
        <dbReference type="ChEBI" id="CHEBI:57705"/>
        <dbReference type="ChEBI" id="CHEBI:58702"/>
        <dbReference type="ChEBI" id="CHEBI:68483"/>
        <dbReference type="EC" id="2.5.1.7"/>
    </reaction>
</comment>
<protein>
    <recommendedName>
        <fullName evidence="12">UDP-N-acetylglucosamine 1-carboxyvinyltransferase</fullName>
        <ecNumber evidence="12">2.5.1.7</ecNumber>
    </recommendedName>
    <alternativeName>
        <fullName evidence="12">Enoylpyruvate transferase</fullName>
    </alternativeName>
    <alternativeName>
        <fullName evidence="12">UDP-N-acetylglucosamine enolpyruvyl transferase</fullName>
        <shortName evidence="12">EPT</shortName>
    </alternativeName>
</protein>
<proteinExistence type="inferred from homology"/>
<feature type="active site" description="Proton donor" evidence="12">
    <location>
        <position position="117"/>
    </location>
</feature>
<dbReference type="InterPro" id="IPR005750">
    <property type="entry name" value="UDP_GlcNAc_COvinyl_MurA"/>
</dbReference>
<evidence type="ECO:0000256" key="3">
    <source>
        <dbReference type="ARBA" id="ARBA00022490"/>
    </source>
</evidence>
<evidence type="ECO:0000256" key="1">
    <source>
        <dbReference type="ARBA" id="ARBA00004496"/>
    </source>
</evidence>
<keyword evidence="6 12" id="KW-0133">Cell shape</keyword>
<keyword evidence="7 12" id="KW-0573">Peptidoglycan synthesis</keyword>
<keyword evidence="15" id="KW-1185">Reference proteome</keyword>
<feature type="binding site" evidence="12">
    <location>
        <begin position="122"/>
        <end position="126"/>
    </location>
    <ligand>
        <name>UDP-N-acetyl-alpha-D-glucosamine</name>
        <dbReference type="ChEBI" id="CHEBI:57705"/>
    </ligand>
</feature>
<dbReference type="InterPro" id="IPR050068">
    <property type="entry name" value="MurA_subfamily"/>
</dbReference>
<evidence type="ECO:0000256" key="6">
    <source>
        <dbReference type="ARBA" id="ARBA00022960"/>
    </source>
</evidence>
<dbReference type="GO" id="GO:0051301">
    <property type="term" value="P:cell division"/>
    <property type="evidence" value="ECO:0007669"/>
    <property type="project" value="UniProtKB-KW"/>
</dbReference>
<evidence type="ECO:0000256" key="12">
    <source>
        <dbReference type="HAMAP-Rule" id="MF_00111"/>
    </source>
</evidence>
<evidence type="ECO:0000256" key="10">
    <source>
        <dbReference type="ARBA" id="ARBA00038367"/>
    </source>
</evidence>
<evidence type="ECO:0000256" key="4">
    <source>
        <dbReference type="ARBA" id="ARBA00022618"/>
    </source>
</evidence>
<feature type="binding site" evidence="12">
    <location>
        <position position="327"/>
    </location>
    <ligand>
        <name>UDP-N-acetyl-alpha-D-glucosamine</name>
        <dbReference type="ChEBI" id="CHEBI:57705"/>
    </ligand>
</feature>
<feature type="domain" description="Enolpyruvate transferase" evidence="13">
    <location>
        <begin position="7"/>
        <end position="405"/>
    </location>
</feature>
<evidence type="ECO:0000256" key="9">
    <source>
        <dbReference type="ARBA" id="ARBA00023316"/>
    </source>
</evidence>
<dbReference type="CDD" id="cd01555">
    <property type="entry name" value="UdpNAET"/>
    <property type="match status" value="1"/>
</dbReference>
<keyword evidence="12" id="KW-0670">Pyruvate</keyword>
<evidence type="ECO:0000256" key="8">
    <source>
        <dbReference type="ARBA" id="ARBA00023306"/>
    </source>
</evidence>
<gene>
    <name evidence="12" type="primary">murA</name>
    <name evidence="14" type="ORF">C7381_101295</name>
</gene>
<dbReference type="GO" id="GO:0009252">
    <property type="term" value="P:peptidoglycan biosynthetic process"/>
    <property type="evidence" value="ECO:0007669"/>
    <property type="project" value="UniProtKB-UniRule"/>
</dbReference>
<dbReference type="EC" id="2.5.1.7" evidence="12"/>
<dbReference type="Proteomes" id="UP000245793">
    <property type="component" value="Unassembled WGS sequence"/>
</dbReference>
<keyword evidence="3 12" id="KW-0963">Cytoplasm</keyword>
<dbReference type="PANTHER" id="PTHR43783">
    <property type="entry name" value="UDP-N-ACETYLGLUCOSAMINE 1-CARBOXYVINYLTRANSFERASE"/>
    <property type="match status" value="1"/>
</dbReference>
<evidence type="ECO:0000256" key="5">
    <source>
        <dbReference type="ARBA" id="ARBA00022679"/>
    </source>
</evidence>
<evidence type="ECO:0000256" key="2">
    <source>
        <dbReference type="ARBA" id="ARBA00004752"/>
    </source>
</evidence>
<organism evidence="14 15">
    <name type="scientific">Ezakiella coagulans</name>
    <dbReference type="NCBI Taxonomy" id="46507"/>
    <lineage>
        <taxon>Bacteria</taxon>
        <taxon>Bacillati</taxon>
        <taxon>Bacillota</taxon>
        <taxon>Tissierellia</taxon>
        <taxon>Ezakiella</taxon>
    </lineage>
</organism>
<dbReference type="NCBIfam" id="TIGR01072">
    <property type="entry name" value="murA"/>
    <property type="match status" value="1"/>
</dbReference>
<dbReference type="RefSeq" id="WP_034546410.1">
    <property type="nucleotide sequence ID" value="NZ_JBKYKF010000019.1"/>
</dbReference>
<dbReference type="Pfam" id="PF00275">
    <property type="entry name" value="EPSP_synthase"/>
    <property type="match status" value="1"/>
</dbReference>
<dbReference type="GO" id="GO:0008760">
    <property type="term" value="F:UDP-N-acetylglucosamine 1-carboxyvinyltransferase activity"/>
    <property type="evidence" value="ECO:0007669"/>
    <property type="project" value="UniProtKB-UniRule"/>
</dbReference>
<dbReference type="GO" id="GO:0019277">
    <property type="term" value="P:UDP-N-acetylgalactosamine biosynthetic process"/>
    <property type="evidence" value="ECO:0007669"/>
    <property type="project" value="InterPro"/>
</dbReference>
<sequence>MERFIVRGTGELKGSVRVSGSKNAALPILCATILCGEEIVLEDVPELKDVEILCDVLRGLGVKVEHKDKNLYVINAENITNTVTGEELMSKMRASFCVMGPLLSRMGHTGNALPGGCAIGTRPIDLHIKGFKALGAEVSISKGMVNASAEKLIGDDIYLDFPSVGATQNIMMAAVLAEGETTIENAAMEPEVVDLSNFLNKMGAEVRGAGTSTIKIRGVKKLHGCRHQIIPDRIEAGTFMILAAATGGDIIIENVITSHMRPVIAKLKECGVNISENGDTINVSHHGRVKSFDIKTLPYPGMPTDMQAQFMALATIAEGTSVVIETVFENRFMHADEFKRMGANINIDGRTAIVQGVEKLRAAKVKATDLRCGAALIIAALTVKGETEIGDVYHIDRGYEDVIEKFRALGADIERVM</sequence>
<feature type="binding site" evidence="12">
    <location>
        <begin position="22"/>
        <end position="23"/>
    </location>
    <ligand>
        <name>phosphoenolpyruvate</name>
        <dbReference type="ChEBI" id="CHEBI:58702"/>
    </ligand>
</feature>
<dbReference type="FunFam" id="3.65.10.10:FF:000001">
    <property type="entry name" value="UDP-N-acetylglucosamine 1-carboxyvinyltransferase"/>
    <property type="match status" value="1"/>
</dbReference>
<feature type="modified residue" description="2-(S-cysteinyl)pyruvic acid O-phosphothioketal" evidence="12">
    <location>
        <position position="117"/>
    </location>
</feature>
<comment type="caution">
    <text evidence="14">The sequence shown here is derived from an EMBL/GenBank/DDBJ whole genome shotgun (WGS) entry which is preliminary data.</text>
</comment>
<comment type="caution">
    <text evidence="12">Lacks conserved residue(s) required for the propagation of feature annotation.</text>
</comment>
<dbReference type="GO" id="GO:0071555">
    <property type="term" value="P:cell wall organization"/>
    <property type="evidence" value="ECO:0007669"/>
    <property type="project" value="UniProtKB-KW"/>
</dbReference>
<dbReference type="UniPathway" id="UPA00219"/>
<dbReference type="AlphaFoldDB" id="A0A2U1E746"/>
<dbReference type="PANTHER" id="PTHR43783:SF1">
    <property type="entry name" value="UDP-N-ACETYLGLUCOSAMINE 1-CARBOXYVINYLTRANSFERASE"/>
    <property type="match status" value="1"/>
</dbReference>
<evidence type="ECO:0000256" key="11">
    <source>
        <dbReference type="ARBA" id="ARBA00047527"/>
    </source>
</evidence>
<reference evidence="14 15" key="1">
    <citation type="submission" date="2018-04" db="EMBL/GenBank/DDBJ databases">
        <title>Genomic Encyclopedia of Type Strains, Phase IV (KMG-IV): sequencing the most valuable type-strain genomes for metagenomic binning, comparative biology and taxonomic classification.</title>
        <authorList>
            <person name="Goeker M."/>
        </authorList>
    </citation>
    <scope>NUCLEOTIDE SEQUENCE [LARGE SCALE GENOMIC DNA]</scope>
    <source>
        <strain evidence="14 15">DSM 20705</strain>
    </source>
</reference>
<dbReference type="HAMAP" id="MF_00111">
    <property type="entry name" value="MurA"/>
    <property type="match status" value="1"/>
</dbReference>
<dbReference type="InterPro" id="IPR013792">
    <property type="entry name" value="RNA3'P_cycl/enolpyr_Trfase_a/b"/>
</dbReference>
<dbReference type="EMBL" id="QEKV01000001">
    <property type="protein sequence ID" value="PVY95766.1"/>
    <property type="molecule type" value="Genomic_DNA"/>
</dbReference>
<feature type="binding site" evidence="12">
    <location>
        <position position="305"/>
    </location>
    <ligand>
        <name>UDP-N-acetyl-alpha-D-glucosamine</name>
        <dbReference type="ChEBI" id="CHEBI:57705"/>
    </ligand>
</feature>
<dbReference type="InterPro" id="IPR001986">
    <property type="entry name" value="Enolpyruvate_Tfrase_dom"/>
</dbReference>
<accession>A0A2U1E746</accession>
<comment type="similarity">
    <text evidence="10 12">Belongs to the EPSP synthase family. MurA subfamily.</text>
</comment>
<keyword evidence="4 12" id="KW-0132">Cell division</keyword>
<comment type="pathway">
    <text evidence="2 12">Cell wall biogenesis; peptidoglycan biosynthesis.</text>
</comment>
<dbReference type="Gene3D" id="3.65.10.10">
    <property type="entry name" value="Enolpyruvate transferase domain"/>
    <property type="match status" value="2"/>
</dbReference>